<evidence type="ECO:0000313" key="1">
    <source>
        <dbReference type="EMBL" id="MDH0569423.1"/>
    </source>
</evidence>
<dbReference type="EMBL" id="JAOEET010000082">
    <property type="protein sequence ID" value="MDH0569423.1"/>
    <property type="molecule type" value="Genomic_DNA"/>
</dbReference>
<reference evidence="1" key="1">
    <citation type="submission" date="2022-09" db="EMBL/GenBank/DDBJ databases">
        <title>Intensive care unit water sources are persistently colonized with multi-drug resistant bacteria and are the site of extensive horizontal gene transfer of antibiotic resistance genes.</title>
        <authorList>
            <person name="Diorio-Toth L."/>
        </authorList>
    </citation>
    <scope>NUCLEOTIDE SEQUENCE</scope>
    <source>
        <strain evidence="1">GD04000</strain>
    </source>
</reference>
<dbReference type="AlphaFoldDB" id="A0AB35L3C8"/>
<evidence type="ECO:0000313" key="2">
    <source>
        <dbReference type="Proteomes" id="UP001159292"/>
    </source>
</evidence>
<comment type="caution">
    <text evidence="1">The sequence shown here is derived from an EMBL/GenBank/DDBJ whole genome shotgun (WGS) entry which is preliminary data.</text>
</comment>
<protein>
    <submittedName>
        <fullName evidence="1">Uncharacterized protein</fullName>
    </submittedName>
</protein>
<organism evidence="1 2">
    <name type="scientific">Ectopseudomonas oleovorans</name>
    <name type="common">Pseudomonas oleovorans</name>
    <dbReference type="NCBI Taxonomy" id="301"/>
    <lineage>
        <taxon>Bacteria</taxon>
        <taxon>Pseudomonadati</taxon>
        <taxon>Pseudomonadota</taxon>
        <taxon>Gammaproteobacteria</taxon>
        <taxon>Pseudomonadales</taxon>
        <taxon>Pseudomonadaceae</taxon>
        <taxon>Ectopseudomonas</taxon>
    </lineage>
</organism>
<dbReference type="RefSeq" id="WP_280087485.1">
    <property type="nucleotide sequence ID" value="NZ_JAOEET010000082.1"/>
</dbReference>
<proteinExistence type="predicted"/>
<dbReference type="Proteomes" id="UP001159292">
    <property type="component" value="Unassembled WGS sequence"/>
</dbReference>
<sequence length="292" mass="32929">MIRVCLIGLPRQLRRRIEQSLEGRGISPSTIIADLDRTGKLQLKPKPELAISYLRDYYESVETGYPDAEIYVLPYAPIPQDVEDELCALEDLGAQIVEFEMEVEGWPYLHLKRPKINEAFLDSVAEALIKGVVDNDEPPPLPSECIRQATERNRDLHVVGNGIDLCDEIAPLRHGFVRESIKAFSELIALNGNVGNLDEFFRARGLHHAKTGGIATELEIMIDGQFVRKETHHTHLKSGDKTRPQAAARIYYQLLMHEDVFRVFLLYVGPHPDANVTRKIDIPSVSSSRDQG</sequence>
<accession>A0AB35L3C8</accession>
<name>A0AB35L3C8_ECTOL</name>
<gene>
    <name evidence="1" type="ORF">N7671_19985</name>
</gene>